<organism evidence="2 3">
    <name type="scientific">Litoribacillus peritrichatus</name>
    <dbReference type="NCBI Taxonomy" id="718191"/>
    <lineage>
        <taxon>Bacteria</taxon>
        <taxon>Pseudomonadati</taxon>
        <taxon>Pseudomonadota</taxon>
        <taxon>Gammaproteobacteria</taxon>
        <taxon>Oceanospirillales</taxon>
        <taxon>Oceanospirillaceae</taxon>
        <taxon>Litoribacillus</taxon>
    </lineage>
</organism>
<evidence type="ECO:0000256" key="1">
    <source>
        <dbReference type="SAM" id="Phobius"/>
    </source>
</evidence>
<keyword evidence="1" id="KW-1133">Transmembrane helix</keyword>
<proteinExistence type="predicted"/>
<keyword evidence="1" id="KW-0472">Membrane</keyword>
<dbReference type="Proteomes" id="UP001501565">
    <property type="component" value="Unassembled WGS sequence"/>
</dbReference>
<protein>
    <submittedName>
        <fullName evidence="2">Uncharacterized protein</fullName>
    </submittedName>
</protein>
<comment type="caution">
    <text evidence="2">The sequence shown here is derived from an EMBL/GenBank/DDBJ whole genome shotgun (WGS) entry which is preliminary data.</text>
</comment>
<sequence>MLYLYLGFLLGQSYSVIKVIYTANIPFLTIVFSVIVFLIWSFFPVIGYAVAKAIRVKTTDTEGCQNKYALLALGISISAIESVLYHYELITSIDDYWGMLITALMFSVVALLPVNKLRLAAY</sequence>
<keyword evidence="1" id="KW-0812">Transmembrane</keyword>
<feature type="transmembrane region" description="Helical" evidence="1">
    <location>
        <begin position="68"/>
        <end position="90"/>
    </location>
</feature>
<name>A0ABP7MQ96_9GAMM</name>
<feature type="transmembrane region" description="Helical" evidence="1">
    <location>
        <begin position="25"/>
        <end position="47"/>
    </location>
</feature>
<dbReference type="RefSeq" id="WP_344798933.1">
    <property type="nucleotide sequence ID" value="NZ_BAABBN010000007.1"/>
</dbReference>
<reference evidence="3" key="1">
    <citation type="journal article" date="2019" name="Int. J. Syst. Evol. Microbiol.">
        <title>The Global Catalogue of Microorganisms (GCM) 10K type strain sequencing project: providing services to taxonomists for standard genome sequencing and annotation.</title>
        <authorList>
            <consortium name="The Broad Institute Genomics Platform"/>
            <consortium name="The Broad Institute Genome Sequencing Center for Infectious Disease"/>
            <person name="Wu L."/>
            <person name="Ma J."/>
        </authorList>
    </citation>
    <scope>NUCLEOTIDE SEQUENCE [LARGE SCALE GENOMIC DNA]</scope>
    <source>
        <strain evidence="3">JCM 17551</strain>
    </source>
</reference>
<evidence type="ECO:0000313" key="3">
    <source>
        <dbReference type="Proteomes" id="UP001501565"/>
    </source>
</evidence>
<feature type="transmembrane region" description="Helical" evidence="1">
    <location>
        <begin position="96"/>
        <end position="114"/>
    </location>
</feature>
<keyword evidence="3" id="KW-1185">Reference proteome</keyword>
<gene>
    <name evidence="2" type="ORF">GCM10022277_25650</name>
</gene>
<dbReference type="EMBL" id="BAABBN010000007">
    <property type="protein sequence ID" value="GAA3928034.1"/>
    <property type="molecule type" value="Genomic_DNA"/>
</dbReference>
<accession>A0ABP7MQ96</accession>
<evidence type="ECO:0000313" key="2">
    <source>
        <dbReference type="EMBL" id="GAA3928034.1"/>
    </source>
</evidence>